<keyword evidence="7 12" id="KW-1133">Transmembrane helix</keyword>
<feature type="transmembrane region" description="Helical" evidence="12">
    <location>
        <begin position="131"/>
        <end position="152"/>
    </location>
</feature>
<comment type="function">
    <text evidence="9">Part of the ABC transporter complex LsrABCD involved in autoinducer 2 (AI-2) import. Probably responsible for the translocation of the substrate across the membrane.</text>
</comment>
<evidence type="ECO:0000313" key="13">
    <source>
        <dbReference type="EMBL" id="CAB3778769.1"/>
    </source>
</evidence>
<dbReference type="Pfam" id="PF02653">
    <property type="entry name" value="BPD_transp_2"/>
    <property type="match status" value="1"/>
</dbReference>
<feature type="region of interest" description="Disordered" evidence="11">
    <location>
        <begin position="1"/>
        <end position="36"/>
    </location>
</feature>
<dbReference type="InterPro" id="IPR001851">
    <property type="entry name" value="ABC_transp_permease"/>
</dbReference>
<dbReference type="CDD" id="cd06579">
    <property type="entry name" value="TM_PBP1_transp_AraH_like"/>
    <property type="match status" value="1"/>
</dbReference>
<keyword evidence="8 12" id="KW-0472">Membrane</keyword>
<evidence type="ECO:0000256" key="3">
    <source>
        <dbReference type="ARBA" id="ARBA00022448"/>
    </source>
</evidence>
<dbReference type="PANTHER" id="PTHR32196:SF71">
    <property type="entry name" value="AUTOINDUCER 2 IMPORT SYSTEM PERMEASE PROTEIN LSRD"/>
    <property type="match status" value="1"/>
</dbReference>
<dbReference type="PANTHER" id="PTHR32196">
    <property type="entry name" value="ABC TRANSPORTER PERMEASE PROTEIN YPHD-RELATED-RELATED"/>
    <property type="match status" value="1"/>
</dbReference>
<proteinExistence type="predicted"/>
<feature type="transmembrane region" description="Helical" evidence="12">
    <location>
        <begin position="306"/>
        <end position="325"/>
    </location>
</feature>
<accession>A0A6S7CEQ9</accession>
<evidence type="ECO:0000313" key="14">
    <source>
        <dbReference type="Proteomes" id="UP000494115"/>
    </source>
</evidence>
<dbReference type="Proteomes" id="UP000494115">
    <property type="component" value="Unassembled WGS sequence"/>
</dbReference>
<feature type="transmembrane region" description="Helical" evidence="12">
    <location>
        <begin position="81"/>
        <end position="101"/>
    </location>
</feature>
<name>A0A6S7CEQ9_9BURK</name>
<evidence type="ECO:0000256" key="12">
    <source>
        <dbReference type="SAM" id="Phobius"/>
    </source>
</evidence>
<evidence type="ECO:0000256" key="10">
    <source>
        <dbReference type="ARBA" id="ARBA00039381"/>
    </source>
</evidence>
<keyword evidence="4" id="KW-1003">Cell membrane</keyword>
<evidence type="ECO:0000256" key="9">
    <source>
        <dbReference type="ARBA" id="ARBA00025439"/>
    </source>
</evidence>
<feature type="compositionally biased region" description="Basic and acidic residues" evidence="11">
    <location>
        <begin position="1"/>
        <end position="12"/>
    </location>
</feature>
<gene>
    <name evidence="13" type="primary">lsrD</name>
    <name evidence="13" type="ORF">LMG28138_00586</name>
</gene>
<evidence type="ECO:0000256" key="11">
    <source>
        <dbReference type="SAM" id="MobiDB-lite"/>
    </source>
</evidence>
<reference evidence="13 14" key="1">
    <citation type="submission" date="2020-04" db="EMBL/GenBank/DDBJ databases">
        <authorList>
            <person name="De Canck E."/>
        </authorList>
    </citation>
    <scope>NUCLEOTIDE SEQUENCE [LARGE SCALE GENOMIC DNA]</scope>
    <source>
        <strain evidence="13 14">LMG 28138</strain>
    </source>
</reference>
<keyword evidence="6 12" id="KW-0812">Transmembrane</keyword>
<evidence type="ECO:0000256" key="7">
    <source>
        <dbReference type="ARBA" id="ARBA00022989"/>
    </source>
</evidence>
<protein>
    <recommendedName>
        <fullName evidence="10">Autoinducer 2 import system permease protein LsrD</fullName>
    </recommendedName>
</protein>
<feature type="transmembrane region" description="Helical" evidence="12">
    <location>
        <begin position="282"/>
        <end position="299"/>
    </location>
</feature>
<evidence type="ECO:0000256" key="6">
    <source>
        <dbReference type="ARBA" id="ARBA00022692"/>
    </source>
</evidence>
<comment type="subunit">
    <text evidence="2">The complex is composed of two ATP-binding proteins (LsrA), two transmembrane proteins (LsrC and LsrD) and a solute-binding protein (LsrB).</text>
</comment>
<dbReference type="GO" id="GO:0005886">
    <property type="term" value="C:plasma membrane"/>
    <property type="evidence" value="ECO:0007669"/>
    <property type="project" value="UniProtKB-SubCell"/>
</dbReference>
<feature type="transmembrane region" description="Helical" evidence="12">
    <location>
        <begin position="251"/>
        <end position="270"/>
    </location>
</feature>
<organism evidence="13 14">
    <name type="scientific">Pararobbsia alpina</name>
    <dbReference type="NCBI Taxonomy" id="621374"/>
    <lineage>
        <taxon>Bacteria</taxon>
        <taxon>Pseudomonadati</taxon>
        <taxon>Pseudomonadota</taxon>
        <taxon>Betaproteobacteria</taxon>
        <taxon>Burkholderiales</taxon>
        <taxon>Burkholderiaceae</taxon>
        <taxon>Pararobbsia</taxon>
    </lineage>
</organism>
<feature type="transmembrane region" description="Helical" evidence="12">
    <location>
        <begin position="206"/>
        <end position="230"/>
    </location>
</feature>
<keyword evidence="3" id="KW-0813">Transport</keyword>
<feature type="transmembrane region" description="Helical" evidence="12">
    <location>
        <begin position="331"/>
        <end position="350"/>
    </location>
</feature>
<sequence>MSEPNSKSEAKPEPAVGAHIATGAGSSGSGANPSASTMMNTSKRAFHWPWEASLTILLIAALVLGRSLSSDFLGAANLSNMLADFTEIALMALPMTLIIVAAEIDLSVASVLGASSALMGVLWHMGLPMPLVIVIVLVAGTLAGLLNGLVIVRLSLPSLAVTIGSLAFFRGLAYVLLGDQAIADFPAAYTAFGINTVGNSFLPQPFVLVLIGAIVFCVLLQATAFGRSLYAIGANPTAAAFSGLDVDRTKLKLFVLSGAMSALAGVVYTLRFTSARGDNGEGFELSVIAAVLFGGVSIFGGRGSMIGVLLSLVIIGVLRNALTLIDVSSEVLTIITGALLLSSVLIPNLFNRWRSMRERRVLAARAAAMAAQ</sequence>
<evidence type="ECO:0000256" key="5">
    <source>
        <dbReference type="ARBA" id="ARBA00022519"/>
    </source>
</evidence>
<dbReference type="EMBL" id="CADIKM010000002">
    <property type="protein sequence ID" value="CAB3778769.1"/>
    <property type="molecule type" value="Genomic_DNA"/>
</dbReference>
<keyword evidence="14" id="KW-1185">Reference proteome</keyword>
<evidence type="ECO:0000256" key="2">
    <source>
        <dbReference type="ARBA" id="ARBA00011262"/>
    </source>
</evidence>
<comment type="subcellular location">
    <subcellularLocation>
        <location evidence="1">Cell membrane</location>
        <topology evidence="1">Multi-pass membrane protein</topology>
    </subcellularLocation>
</comment>
<evidence type="ECO:0000256" key="8">
    <source>
        <dbReference type="ARBA" id="ARBA00023136"/>
    </source>
</evidence>
<feature type="transmembrane region" description="Helical" evidence="12">
    <location>
        <begin position="48"/>
        <end position="69"/>
    </location>
</feature>
<dbReference type="AlphaFoldDB" id="A0A6S7CEQ9"/>
<feature type="compositionally biased region" description="Low complexity" evidence="11">
    <location>
        <begin position="17"/>
        <end position="36"/>
    </location>
</feature>
<dbReference type="GO" id="GO:0022857">
    <property type="term" value="F:transmembrane transporter activity"/>
    <property type="evidence" value="ECO:0007669"/>
    <property type="project" value="InterPro"/>
</dbReference>
<keyword evidence="5" id="KW-0997">Cell inner membrane</keyword>
<evidence type="ECO:0000256" key="4">
    <source>
        <dbReference type="ARBA" id="ARBA00022475"/>
    </source>
</evidence>
<evidence type="ECO:0000256" key="1">
    <source>
        <dbReference type="ARBA" id="ARBA00004651"/>
    </source>
</evidence>
<feature type="transmembrane region" description="Helical" evidence="12">
    <location>
        <begin position="159"/>
        <end position="177"/>
    </location>
</feature>